<dbReference type="RefSeq" id="WP_078764072.1">
    <property type="nucleotide sequence ID" value="NZ_FUWS01000020.1"/>
</dbReference>
<reference evidence="8 9" key="1">
    <citation type="submission" date="2017-02" db="EMBL/GenBank/DDBJ databases">
        <authorList>
            <person name="Peterson S.W."/>
        </authorList>
    </citation>
    <scope>NUCLEOTIDE SEQUENCE [LARGE SCALE GENOMIC DNA]</scope>
    <source>
        <strain evidence="8 9">DSM 45154</strain>
    </source>
</reference>
<dbReference type="InterPro" id="IPR044152">
    <property type="entry name" value="YqjM-like"/>
</dbReference>
<protein>
    <submittedName>
        <fullName evidence="8">2,4-dienoyl-CoA reductase</fullName>
    </submittedName>
</protein>
<dbReference type="PANTHER" id="PTHR43303:SF4">
    <property type="entry name" value="NADPH DEHYDROGENASE C23G7.10C-RELATED"/>
    <property type="match status" value="1"/>
</dbReference>
<evidence type="ECO:0000313" key="9">
    <source>
        <dbReference type="Proteomes" id="UP000190637"/>
    </source>
</evidence>
<evidence type="ECO:0000256" key="3">
    <source>
        <dbReference type="ARBA" id="ARBA00022643"/>
    </source>
</evidence>
<keyword evidence="2" id="KW-0285">Flavoprotein</keyword>
<dbReference type="GO" id="GO:0003959">
    <property type="term" value="F:NADPH dehydrogenase activity"/>
    <property type="evidence" value="ECO:0007669"/>
    <property type="project" value="InterPro"/>
</dbReference>
<dbReference type="Gene3D" id="3.20.20.70">
    <property type="entry name" value="Aldolase class I"/>
    <property type="match status" value="1"/>
</dbReference>
<dbReference type="GO" id="GO:0010181">
    <property type="term" value="F:FMN binding"/>
    <property type="evidence" value="ECO:0007669"/>
    <property type="project" value="InterPro"/>
</dbReference>
<name>A0A1T4TEN4_9ACTN</name>
<dbReference type="InterPro" id="IPR013785">
    <property type="entry name" value="Aldolase_TIM"/>
</dbReference>
<evidence type="ECO:0000256" key="2">
    <source>
        <dbReference type="ARBA" id="ARBA00022630"/>
    </source>
</evidence>
<evidence type="ECO:0000256" key="5">
    <source>
        <dbReference type="ARBA" id="ARBA00023002"/>
    </source>
</evidence>
<evidence type="ECO:0000256" key="4">
    <source>
        <dbReference type="ARBA" id="ARBA00022857"/>
    </source>
</evidence>
<feature type="domain" description="NADH:flavin oxidoreductase/NADH oxidase N-terminal" evidence="7">
    <location>
        <begin position="4"/>
        <end position="349"/>
    </location>
</feature>
<dbReference type="InterPro" id="IPR001155">
    <property type="entry name" value="OxRdtase_FMN_N"/>
</dbReference>
<dbReference type="AlphaFoldDB" id="A0A1T4TEN4"/>
<keyword evidence="5" id="KW-0560">Oxidoreductase</keyword>
<dbReference type="EMBL" id="FUWS01000020">
    <property type="protein sequence ID" value="SKA38659.1"/>
    <property type="molecule type" value="Genomic_DNA"/>
</dbReference>
<keyword evidence="4" id="KW-0521">NADP</keyword>
<comment type="cofactor">
    <cofactor evidence="1">
        <name>FMN</name>
        <dbReference type="ChEBI" id="CHEBI:58210"/>
    </cofactor>
</comment>
<dbReference type="Pfam" id="PF00724">
    <property type="entry name" value="Oxidored_FMN"/>
    <property type="match status" value="1"/>
</dbReference>
<organism evidence="8 9">
    <name type="scientific">Marinactinospora thermotolerans DSM 45154</name>
    <dbReference type="NCBI Taxonomy" id="1122192"/>
    <lineage>
        <taxon>Bacteria</taxon>
        <taxon>Bacillati</taxon>
        <taxon>Actinomycetota</taxon>
        <taxon>Actinomycetes</taxon>
        <taxon>Streptosporangiales</taxon>
        <taxon>Nocardiopsidaceae</taxon>
        <taxon>Marinactinospora</taxon>
    </lineage>
</organism>
<evidence type="ECO:0000256" key="6">
    <source>
        <dbReference type="SAM" id="MobiDB-lite"/>
    </source>
</evidence>
<dbReference type="PANTHER" id="PTHR43303">
    <property type="entry name" value="NADPH DEHYDROGENASE C23G7.10C-RELATED"/>
    <property type="match status" value="1"/>
</dbReference>
<dbReference type="GO" id="GO:0050661">
    <property type="term" value="F:NADP binding"/>
    <property type="evidence" value="ECO:0007669"/>
    <property type="project" value="InterPro"/>
</dbReference>
<keyword evidence="3" id="KW-0288">FMN</keyword>
<dbReference type="Proteomes" id="UP000190637">
    <property type="component" value="Unassembled WGS sequence"/>
</dbReference>
<evidence type="ECO:0000259" key="7">
    <source>
        <dbReference type="Pfam" id="PF00724"/>
    </source>
</evidence>
<keyword evidence="9" id="KW-1185">Reference proteome</keyword>
<dbReference type="SUPFAM" id="SSF51395">
    <property type="entry name" value="FMN-linked oxidoreductases"/>
    <property type="match status" value="1"/>
</dbReference>
<evidence type="ECO:0000313" key="8">
    <source>
        <dbReference type="EMBL" id="SKA38659.1"/>
    </source>
</evidence>
<gene>
    <name evidence="8" type="ORF">SAMN02745673_04858</name>
</gene>
<dbReference type="STRING" id="1122192.SAMN02745673_04858"/>
<accession>A0A1T4TEN4</accession>
<feature type="region of interest" description="Disordered" evidence="6">
    <location>
        <begin position="114"/>
        <end position="135"/>
    </location>
</feature>
<sequence>MTVLFEPLTLRSLTVPNRVWMSPMCTYSAATEGPEAGVPTDWHFAHLAARAAGGAGLVMVEATGVHPDGRISPADLGLWNDRQQEAFTRITRFIRDQGAVPAIQLAHAGRKASTRQPWLGGGPIDPADGGWKTAGPSPIPFGDFPAPEELSTRQIADVIASFADAARRAHAAGFQVAEIHGAHGYLINTFLSPQGNRRTDAYGGSFENRIRLALEIIEAVREVWPEELPLFFRVSATDWLSGDTDDPREGWSGEDTVRLAKELQARGVDLLDTSTGGMVPVAPIPVAPNYQVPFAARVRSETGLPTAAVGLITEAAQAEEIVSSGQADAVMIGRQLLRDPYWPLRAAAELGSRVQWPIQYGYAV</sequence>
<evidence type="ECO:0000256" key="1">
    <source>
        <dbReference type="ARBA" id="ARBA00001917"/>
    </source>
</evidence>
<dbReference type="CDD" id="cd02932">
    <property type="entry name" value="OYE_YqiM_FMN"/>
    <property type="match status" value="1"/>
</dbReference>
<dbReference type="OrthoDB" id="3169239at2"/>
<proteinExistence type="predicted"/>